<dbReference type="Proteomes" id="UP001054902">
    <property type="component" value="Unassembled WGS sequence"/>
</dbReference>
<accession>A0AAD3CIS9</accession>
<proteinExistence type="predicted"/>
<evidence type="ECO:0000313" key="3">
    <source>
        <dbReference type="Proteomes" id="UP001054902"/>
    </source>
</evidence>
<comment type="caution">
    <text evidence="2">The sequence shown here is derived from an EMBL/GenBank/DDBJ whole genome shotgun (WGS) entry which is preliminary data.</text>
</comment>
<dbReference type="AlphaFoldDB" id="A0AAD3CIS9"/>
<sequence>MFPVPNGDQHNHAQRRSAGPPQVILFEENELSYTQQNRTRHTNHTSNNGREGRRNMNAAEIEYDVELDLLEPLDYRKDWTNEMKARYASYLNQLQLDPEPSSDGRSRHVKTTHKDDSLRTVNSCMDKQMSSSSFK</sequence>
<organism evidence="2 3">
    <name type="scientific">Chaetoceros tenuissimus</name>
    <dbReference type="NCBI Taxonomy" id="426638"/>
    <lineage>
        <taxon>Eukaryota</taxon>
        <taxon>Sar</taxon>
        <taxon>Stramenopiles</taxon>
        <taxon>Ochrophyta</taxon>
        <taxon>Bacillariophyta</taxon>
        <taxon>Coscinodiscophyceae</taxon>
        <taxon>Chaetocerotophycidae</taxon>
        <taxon>Chaetocerotales</taxon>
        <taxon>Chaetocerotaceae</taxon>
        <taxon>Chaetoceros</taxon>
    </lineage>
</organism>
<feature type="region of interest" description="Disordered" evidence="1">
    <location>
        <begin position="95"/>
        <end position="117"/>
    </location>
</feature>
<protein>
    <submittedName>
        <fullName evidence="2">Uncharacterized protein</fullName>
    </submittedName>
</protein>
<reference evidence="2 3" key="1">
    <citation type="journal article" date="2021" name="Sci. Rep.">
        <title>The genome of the diatom Chaetoceros tenuissimus carries an ancient integrated fragment of an extant virus.</title>
        <authorList>
            <person name="Hongo Y."/>
            <person name="Kimura K."/>
            <person name="Takaki Y."/>
            <person name="Yoshida Y."/>
            <person name="Baba S."/>
            <person name="Kobayashi G."/>
            <person name="Nagasaki K."/>
            <person name="Hano T."/>
            <person name="Tomaru Y."/>
        </authorList>
    </citation>
    <scope>NUCLEOTIDE SEQUENCE [LARGE SCALE GENOMIC DNA]</scope>
    <source>
        <strain evidence="2 3">NIES-3715</strain>
    </source>
</reference>
<name>A0AAD3CIS9_9STRA</name>
<dbReference type="EMBL" id="BLLK01000022">
    <property type="protein sequence ID" value="GFH45895.1"/>
    <property type="molecule type" value="Genomic_DNA"/>
</dbReference>
<feature type="compositionally biased region" description="Basic and acidic residues" evidence="1">
    <location>
        <begin position="102"/>
        <end position="117"/>
    </location>
</feature>
<evidence type="ECO:0000313" key="2">
    <source>
        <dbReference type="EMBL" id="GFH45895.1"/>
    </source>
</evidence>
<evidence type="ECO:0000256" key="1">
    <source>
        <dbReference type="SAM" id="MobiDB-lite"/>
    </source>
</evidence>
<feature type="region of interest" description="Disordered" evidence="1">
    <location>
        <begin position="1"/>
        <end position="56"/>
    </location>
</feature>
<gene>
    <name evidence="2" type="ORF">CTEN210_02369</name>
</gene>
<keyword evidence="3" id="KW-1185">Reference proteome</keyword>